<sequence length="131" mass="14688">MHRVEGGGVGRQSFVGIQVAEEGVGRELGMQLPAHAEGAGLDHQVRFRAVDGVADVPLAQFRQVFAFGRDGRRTVLEDQVRDQHGAGQRGRRAGVEFIVEPVTEWVFFQFGENQARVHGGIRRRLLRCKRW</sequence>
<evidence type="ECO:0000313" key="1">
    <source>
        <dbReference type="EMBL" id="MPN00387.1"/>
    </source>
</evidence>
<accession>A0A645EF37</accession>
<comment type="caution">
    <text evidence="1">The sequence shown here is derived from an EMBL/GenBank/DDBJ whole genome shotgun (WGS) entry which is preliminary data.</text>
</comment>
<reference evidence="1" key="1">
    <citation type="submission" date="2019-08" db="EMBL/GenBank/DDBJ databases">
        <authorList>
            <person name="Kucharzyk K."/>
            <person name="Murdoch R.W."/>
            <person name="Higgins S."/>
            <person name="Loffler F."/>
        </authorList>
    </citation>
    <scope>NUCLEOTIDE SEQUENCE</scope>
</reference>
<proteinExistence type="predicted"/>
<protein>
    <submittedName>
        <fullName evidence="1">Uncharacterized protein</fullName>
    </submittedName>
</protein>
<organism evidence="1">
    <name type="scientific">bioreactor metagenome</name>
    <dbReference type="NCBI Taxonomy" id="1076179"/>
    <lineage>
        <taxon>unclassified sequences</taxon>
        <taxon>metagenomes</taxon>
        <taxon>ecological metagenomes</taxon>
    </lineage>
</organism>
<dbReference type="AlphaFoldDB" id="A0A645EF37"/>
<dbReference type="EMBL" id="VSSQ01046418">
    <property type="protein sequence ID" value="MPN00387.1"/>
    <property type="molecule type" value="Genomic_DNA"/>
</dbReference>
<gene>
    <name evidence="1" type="ORF">SDC9_147581</name>
</gene>
<name>A0A645EF37_9ZZZZ</name>